<dbReference type="Gene3D" id="3.40.50.10420">
    <property type="entry name" value="NagB/RpiA/CoA transferase-like"/>
    <property type="match status" value="1"/>
</dbReference>
<dbReference type="GO" id="GO:0030272">
    <property type="term" value="F:5-formyltetrahydrofolate cyclo-ligase activity"/>
    <property type="evidence" value="ECO:0007669"/>
    <property type="project" value="UniProtKB-EC"/>
</dbReference>
<dbReference type="HOGENOM" id="CLU_066245_0_0_6"/>
<dbReference type="GO" id="GO:0046872">
    <property type="term" value="F:metal ion binding"/>
    <property type="evidence" value="ECO:0007669"/>
    <property type="project" value="UniProtKB-KW"/>
</dbReference>
<dbReference type="GO" id="GO:0005524">
    <property type="term" value="F:ATP binding"/>
    <property type="evidence" value="ECO:0007669"/>
    <property type="project" value="UniProtKB-KW"/>
</dbReference>
<evidence type="ECO:0000256" key="1">
    <source>
        <dbReference type="ARBA" id="ARBA00010638"/>
    </source>
</evidence>
<dbReference type="PANTHER" id="PTHR23407:SF1">
    <property type="entry name" value="5-FORMYLTETRAHYDROFOLATE CYCLO-LIGASE"/>
    <property type="match status" value="1"/>
</dbReference>
<evidence type="ECO:0000313" key="6">
    <source>
        <dbReference type="EMBL" id="CAP01666.1"/>
    </source>
</evidence>
<accession>B0VS98</accession>
<dbReference type="InterPro" id="IPR002698">
    <property type="entry name" value="FTHF_cligase"/>
</dbReference>
<sequence length="202" mass="23768">MLDFSMNELSFIRKNLRSRRRALTQFEQKQAQLNVLHCLNHLPIFHSSKKIGLYLHAFGEIHTDLLIKLCFKKNKQVYLPMICSMNQRLVWVKINKNQYLSRRFSHHPLGMKEPMATRGKHVSQLDLLLMPLLACDHYGTRIGMGGGYYDRTLASAKHKPYRLGLAHQFQFIEHTLERQSWDQPLDGLLTPQHFYYFNVNSV</sequence>
<comment type="cofactor">
    <cofactor evidence="5">
        <name>Mg(2+)</name>
        <dbReference type="ChEBI" id="CHEBI:18420"/>
    </cofactor>
</comment>
<evidence type="ECO:0000256" key="4">
    <source>
        <dbReference type="PIRSR" id="PIRSR006806-1"/>
    </source>
</evidence>
<dbReference type="GO" id="GO:0035999">
    <property type="term" value="P:tetrahydrofolate interconversion"/>
    <property type="evidence" value="ECO:0007669"/>
    <property type="project" value="TreeGrafter"/>
</dbReference>
<dbReference type="NCBIfam" id="TIGR02727">
    <property type="entry name" value="MTHFS_bact"/>
    <property type="match status" value="1"/>
</dbReference>
<comment type="catalytic activity">
    <reaction evidence="5">
        <text>(6S)-5-formyl-5,6,7,8-tetrahydrofolate + ATP = (6R)-5,10-methenyltetrahydrofolate + ADP + phosphate</text>
        <dbReference type="Rhea" id="RHEA:10488"/>
        <dbReference type="ChEBI" id="CHEBI:30616"/>
        <dbReference type="ChEBI" id="CHEBI:43474"/>
        <dbReference type="ChEBI" id="CHEBI:57455"/>
        <dbReference type="ChEBI" id="CHEBI:57457"/>
        <dbReference type="ChEBI" id="CHEBI:456216"/>
        <dbReference type="EC" id="6.3.3.2"/>
    </reaction>
</comment>
<dbReference type="GO" id="GO:0009396">
    <property type="term" value="P:folic acid-containing compound biosynthetic process"/>
    <property type="evidence" value="ECO:0007669"/>
    <property type="project" value="TreeGrafter"/>
</dbReference>
<evidence type="ECO:0000256" key="2">
    <source>
        <dbReference type="ARBA" id="ARBA00022741"/>
    </source>
</evidence>
<keyword evidence="3 4" id="KW-0067">ATP-binding</keyword>
<keyword evidence="5" id="KW-0460">Magnesium</keyword>
<dbReference type="EMBL" id="CU468230">
    <property type="protein sequence ID" value="CAP01666.1"/>
    <property type="molecule type" value="Genomic_DNA"/>
</dbReference>
<keyword evidence="2 4" id="KW-0547">Nucleotide-binding</keyword>
<dbReference type="PIRSF" id="PIRSF006806">
    <property type="entry name" value="FTHF_cligase"/>
    <property type="match status" value="1"/>
</dbReference>
<keyword evidence="5" id="KW-0479">Metal-binding</keyword>
<evidence type="ECO:0000256" key="5">
    <source>
        <dbReference type="RuleBase" id="RU361279"/>
    </source>
</evidence>
<name>B0VS98_ACIBS</name>
<organism evidence="6 7">
    <name type="scientific">Acinetobacter baumannii (strain SDF)</name>
    <dbReference type="NCBI Taxonomy" id="509170"/>
    <lineage>
        <taxon>Bacteria</taxon>
        <taxon>Pseudomonadati</taxon>
        <taxon>Pseudomonadota</taxon>
        <taxon>Gammaproteobacteria</taxon>
        <taxon>Moraxellales</taxon>
        <taxon>Moraxellaceae</taxon>
        <taxon>Acinetobacter</taxon>
        <taxon>Acinetobacter calcoaceticus/baumannii complex</taxon>
    </lineage>
</organism>
<dbReference type="SUPFAM" id="SSF100950">
    <property type="entry name" value="NagB/RpiA/CoA transferase-like"/>
    <property type="match status" value="1"/>
</dbReference>
<reference evidence="6 7" key="1">
    <citation type="journal article" date="2008" name="PLoS ONE">
        <title>Comparative analysis of Acinetobacters: three genomes for three lifestyles.</title>
        <authorList>
            <person name="Vallenet D."/>
            <person name="Nordmann P."/>
            <person name="Barbe V."/>
            <person name="Poirel L."/>
            <person name="Mangenot S."/>
            <person name="Bataille E."/>
            <person name="Dossat C."/>
            <person name="Gas S."/>
            <person name="Kreimeyer A."/>
            <person name="Lenoble P."/>
            <person name="Oztas S."/>
            <person name="Poulain J."/>
            <person name="Segurens B."/>
            <person name="Robert C."/>
            <person name="Abergel C."/>
            <person name="Claverie J.M."/>
            <person name="Raoult D."/>
            <person name="Medigue C."/>
            <person name="Weissenbach J."/>
            <person name="Cruveiller S."/>
        </authorList>
    </citation>
    <scope>NUCLEOTIDE SEQUENCE [LARGE SCALE GENOMIC DNA]</scope>
    <source>
        <strain evidence="6 7">SDF</strain>
    </source>
</reference>
<evidence type="ECO:0000256" key="3">
    <source>
        <dbReference type="ARBA" id="ARBA00022840"/>
    </source>
</evidence>
<dbReference type="Proteomes" id="UP000001741">
    <property type="component" value="Chromosome"/>
</dbReference>
<gene>
    <name evidence="6" type="ordered locus">ABSDF2353</name>
</gene>
<proteinExistence type="inferred from homology"/>
<dbReference type="AlphaFoldDB" id="B0VS98"/>
<dbReference type="Pfam" id="PF01812">
    <property type="entry name" value="5-FTHF_cyc-lig"/>
    <property type="match status" value="1"/>
</dbReference>
<evidence type="ECO:0000313" key="7">
    <source>
        <dbReference type="Proteomes" id="UP000001741"/>
    </source>
</evidence>
<dbReference type="EC" id="6.3.3.2" evidence="5"/>
<protein>
    <recommendedName>
        <fullName evidence="5">5-formyltetrahydrofolate cyclo-ligase</fullName>
        <ecNumber evidence="5">6.3.3.2</ecNumber>
    </recommendedName>
</protein>
<dbReference type="KEGG" id="abm:ABSDF2353"/>
<dbReference type="InterPro" id="IPR024185">
    <property type="entry name" value="FTHF_cligase-like_sf"/>
</dbReference>
<comment type="similarity">
    <text evidence="1 5">Belongs to the 5-formyltetrahydrofolate cyclo-ligase family.</text>
</comment>
<dbReference type="PANTHER" id="PTHR23407">
    <property type="entry name" value="ATPASE INHIBITOR/5-FORMYLTETRAHYDROFOLATE CYCLO-LIGASE"/>
    <property type="match status" value="1"/>
</dbReference>
<feature type="binding site" evidence="4">
    <location>
        <position position="55"/>
    </location>
    <ligand>
        <name>substrate</name>
    </ligand>
</feature>
<dbReference type="BioCyc" id="ABAU509170:GCL9-1919-MONOMER"/>
<feature type="binding site" evidence="4">
    <location>
        <begin position="141"/>
        <end position="149"/>
    </location>
    <ligand>
        <name>ATP</name>
        <dbReference type="ChEBI" id="CHEBI:30616"/>
    </ligand>
</feature>
<keyword evidence="6" id="KW-0436">Ligase</keyword>
<feature type="binding site" evidence="4">
    <location>
        <position position="60"/>
    </location>
    <ligand>
        <name>substrate</name>
    </ligand>
</feature>
<dbReference type="InterPro" id="IPR037171">
    <property type="entry name" value="NagB/RpiA_transferase-like"/>
</dbReference>